<keyword evidence="2" id="KW-0813">Transport</keyword>
<dbReference type="GO" id="GO:0005886">
    <property type="term" value="C:plasma membrane"/>
    <property type="evidence" value="ECO:0007669"/>
    <property type="project" value="UniProtKB-SubCell"/>
</dbReference>
<dbReference type="InterPro" id="IPR011701">
    <property type="entry name" value="MFS"/>
</dbReference>
<dbReference type="PANTHER" id="PTHR23513">
    <property type="entry name" value="INTEGRAL MEMBRANE EFFLUX PROTEIN-RELATED"/>
    <property type="match status" value="1"/>
</dbReference>
<feature type="transmembrane region" description="Helical" evidence="9">
    <location>
        <begin position="113"/>
        <end position="132"/>
    </location>
</feature>
<accession>A0A7W5ZHE8</accession>
<sequence length="416" mass="45114">MKTISTDPYAALRYPEFVNLITTNSLITAALLIQEVVIGYELYKITHDPLSLGFIGLAEAIPYISLALFGGHYADRKDKRTIMQISQSVILVCSLGLIALMNPENRNHLSQTSLLLTVYGILAVIGFAKGFYSPAVSSMKAFLTPREVYSNAATWSGTFWQVGAIAGPGVAGFLYAYLGLINTLWVVVVILAITQGMLLLISKKPIPQAGEEETVSLWQSIKEGIQFVYQQKILLYSISLDLAAVLFGGVIAILPVFAEDILKVGAEGLGILRAAPSVGAVLTIFMTAYFPPARHAWRNMLISVAGFGVATLVFAVSTHFWLSVVMLFFTGAFDAISVVIRQTILQVVPPDHMRGRVISVNSVFVSSSNEIGAFESGVLAKVMGTVPSVLLGGSLTMVIVIWVWIKSKELFKVELM</sequence>
<dbReference type="InterPro" id="IPR020846">
    <property type="entry name" value="MFS_dom"/>
</dbReference>
<dbReference type="PANTHER" id="PTHR23513:SF9">
    <property type="entry name" value="ENTEROBACTIN EXPORTER ENTS"/>
    <property type="match status" value="1"/>
</dbReference>
<feature type="transmembrane region" description="Helical" evidence="9">
    <location>
        <begin position="270"/>
        <end position="290"/>
    </location>
</feature>
<dbReference type="GO" id="GO:0022857">
    <property type="term" value="F:transmembrane transporter activity"/>
    <property type="evidence" value="ECO:0007669"/>
    <property type="project" value="InterPro"/>
</dbReference>
<evidence type="ECO:0000256" key="6">
    <source>
        <dbReference type="ARBA" id="ARBA00023136"/>
    </source>
</evidence>
<dbReference type="Gene3D" id="1.20.1250.20">
    <property type="entry name" value="MFS general substrate transporter like domains"/>
    <property type="match status" value="1"/>
</dbReference>
<keyword evidence="5 9" id="KW-1133">Transmembrane helix</keyword>
<comment type="similarity">
    <text evidence="7">Belongs to the major facilitator superfamily. Drug:H(+) antiporter-3 (DHA3) (TC 2.A.1.21) family.</text>
</comment>
<evidence type="ECO:0000313" key="11">
    <source>
        <dbReference type="EMBL" id="MBB3837216.1"/>
    </source>
</evidence>
<evidence type="ECO:0000256" key="2">
    <source>
        <dbReference type="ARBA" id="ARBA00022448"/>
    </source>
</evidence>
<evidence type="ECO:0000256" key="7">
    <source>
        <dbReference type="ARBA" id="ARBA00038075"/>
    </source>
</evidence>
<evidence type="ECO:0000256" key="1">
    <source>
        <dbReference type="ARBA" id="ARBA00004651"/>
    </source>
</evidence>
<feature type="transmembrane region" description="Helical" evidence="9">
    <location>
        <begin position="81"/>
        <end position="101"/>
    </location>
</feature>
<dbReference type="Pfam" id="PF07690">
    <property type="entry name" value="MFS_1"/>
    <property type="match status" value="1"/>
</dbReference>
<proteinExistence type="inferred from homology"/>
<dbReference type="InterPro" id="IPR036259">
    <property type="entry name" value="MFS_trans_sf"/>
</dbReference>
<dbReference type="SUPFAM" id="SSF103473">
    <property type="entry name" value="MFS general substrate transporter"/>
    <property type="match status" value="1"/>
</dbReference>
<evidence type="ECO:0000313" key="12">
    <source>
        <dbReference type="Proteomes" id="UP000541352"/>
    </source>
</evidence>
<comment type="subcellular location">
    <subcellularLocation>
        <location evidence="1">Cell membrane</location>
        <topology evidence="1">Multi-pass membrane protein</topology>
    </subcellularLocation>
</comment>
<name>A0A7W5ZHE8_9BACT</name>
<comment type="caution">
    <text evidence="11">The sequence shown here is derived from an EMBL/GenBank/DDBJ whole genome shotgun (WGS) entry which is preliminary data.</text>
</comment>
<dbReference type="RefSeq" id="WP_183971968.1">
    <property type="nucleotide sequence ID" value="NZ_JACIBY010000002.1"/>
</dbReference>
<protein>
    <recommendedName>
        <fullName evidence="8">Multidrug efflux pump Tap</fullName>
    </recommendedName>
</protein>
<keyword evidence="4 9" id="KW-0812">Transmembrane</keyword>
<dbReference type="AlphaFoldDB" id="A0A7W5ZHE8"/>
<feature type="transmembrane region" description="Helical" evidence="9">
    <location>
        <begin position="50"/>
        <end position="69"/>
    </location>
</feature>
<feature type="transmembrane region" description="Helical" evidence="9">
    <location>
        <begin position="386"/>
        <end position="405"/>
    </location>
</feature>
<evidence type="ECO:0000256" key="5">
    <source>
        <dbReference type="ARBA" id="ARBA00022989"/>
    </source>
</evidence>
<dbReference type="Proteomes" id="UP000541352">
    <property type="component" value="Unassembled WGS sequence"/>
</dbReference>
<evidence type="ECO:0000256" key="3">
    <source>
        <dbReference type="ARBA" id="ARBA00022475"/>
    </source>
</evidence>
<feature type="transmembrane region" description="Helical" evidence="9">
    <location>
        <begin position="302"/>
        <end position="329"/>
    </location>
</feature>
<feature type="domain" description="Major facilitator superfamily (MFS) profile" evidence="10">
    <location>
        <begin position="8"/>
        <end position="411"/>
    </location>
</feature>
<reference evidence="11 12" key="1">
    <citation type="submission" date="2020-08" db="EMBL/GenBank/DDBJ databases">
        <title>Genomic Encyclopedia of Type Strains, Phase IV (KMG-IV): sequencing the most valuable type-strain genomes for metagenomic binning, comparative biology and taxonomic classification.</title>
        <authorList>
            <person name="Goeker M."/>
        </authorList>
    </citation>
    <scope>NUCLEOTIDE SEQUENCE [LARGE SCALE GENOMIC DNA]</scope>
    <source>
        <strain evidence="11 12">DSM 17976</strain>
    </source>
</reference>
<evidence type="ECO:0000256" key="8">
    <source>
        <dbReference type="ARBA" id="ARBA00040914"/>
    </source>
</evidence>
<evidence type="ECO:0000256" key="9">
    <source>
        <dbReference type="SAM" id="Phobius"/>
    </source>
</evidence>
<organism evidence="11 12">
    <name type="scientific">Runella defluvii</name>
    <dbReference type="NCBI Taxonomy" id="370973"/>
    <lineage>
        <taxon>Bacteria</taxon>
        <taxon>Pseudomonadati</taxon>
        <taxon>Bacteroidota</taxon>
        <taxon>Cytophagia</taxon>
        <taxon>Cytophagales</taxon>
        <taxon>Spirosomataceae</taxon>
        <taxon>Runella</taxon>
    </lineage>
</organism>
<keyword evidence="6 9" id="KW-0472">Membrane</keyword>
<keyword evidence="3" id="KW-1003">Cell membrane</keyword>
<dbReference type="PROSITE" id="PS50850">
    <property type="entry name" value="MFS"/>
    <property type="match status" value="1"/>
</dbReference>
<dbReference type="EMBL" id="JACIBY010000002">
    <property type="protein sequence ID" value="MBB3837216.1"/>
    <property type="molecule type" value="Genomic_DNA"/>
</dbReference>
<evidence type="ECO:0000256" key="4">
    <source>
        <dbReference type="ARBA" id="ARBA00022692"/>
    </source>
</evidence>
<evidence type="ECO:0000259" key="10">
    <source>
        <dbReference type="PROSITE" id="PS50850"/>
    </source>
</evidence>
<dbReference type="CDD" id="cd06173">
    <property type="entry name" value="MFS_MefA_like"/>
    <property type="match status" value="1"/>
</dbReference>
<gene>
    <name evidence="11" type="ORF">FHS57_001210</name>
</gene>
<feature type="transmembrane region" description="Helical" evidence="9">
    <location>
        <begin position="233"/>
        <end position="258"/>
    </location>
</feature>
<keyword evidence="12" id="KW-1185">Reference proteome</keyword>